<evidence type="ECO:0000313" key="6">
    <source>
        <dbReference type="Proteomes" id="UP000663722"/>
    </source>
</evidence>
<keyword evidence="6" id="KW-1185">Reference proteome</keyword>
<keyword evidence="2" id="KW-0408">Iron</keyword>
<dbReference type="Pfam" id="PF12838">
    <property type="entry name" value="Fer4_7"/>
    <property type="match status" value="1"/>
</dbReference>
<evidence type="ECO:0000256" key="1">
    <source>
        <dbReference type="ARBA" id="ARBA00022723"/>
    </source>
</evidence>
<organism evidence="5 6">
    <name type="scientific">Desulfonema magnum</name>
    <dbReference type="NCBI Taxonomy" id="45655"/>
    <lineage>
        <taxon>Bacteria</taxon>
        <taxon>Pseudomonadati</taxon>
        <taxon>Thermodesulfobacteriota</taxon>
        <taxon>Desulfobacteria</taxon>
        <taxon>Desulfobacterales</taxon>
        <taxon>Desulfococcaceae</taxon>
        <taxon>Desulfonema</taxon>
    </lineage>
</organism>
<evidence type="ECO:0000256" key="2">
    <source>
        <dbReference type="ARBA" id="ARBA00023004"/>
    </source>
</evidence>
<dbReference type="PANTHER" id="PTHR43122">
    <property type="entry name" value="FERREDOXIN SUBUNIT OF PYRUVATE:FLAVODOXIN OXIDOREDUCTASE-RELATED"/>
    <property type="match status" value="1"/>
</dbReference>
<feature type="domain" description="4Fe-4S ferredoxin-type" evidence="4">
    <location>
        <begin position="7"/>
        <end position="36"/>
    </location>
</feature>
<dbReference type="PANTHER" id="PTHR43122:SF1">
    <property type="entry name" value="IRON-SULFUR-BINDING PROTEIN"/>
    <property type="match status" value="1"/>
</dbReference>
<dbReference type="EMBL" id="CP061800">
    <property type="protein sequence ID" value="QTA87226.1"/>
    <property type="molecule type" value="Genomic_DNA"/>
</dbReference>
<evidence type="ECO:0000256" key="3">
    <source>
        <dbReference type="ARBA" id="ARBA00023014"/>
    </source>
</evidence>
<dbReference type="SUPFAM" id="SSF54862">
    <property type="entry name" value="4Fe-4S ferredoxins"/>
    <property type="match status" value="1"/>
</dbReference>
<dbReference type="AlphaFoldDB" id="A0A975BKL6"/>
<dbReference type="Gene3D" id="3.30.70.20">
    <property type="match status" value="1"/>
</dbReference>
<dbReference type="RefSeq" id="WP_207682517.1">
    <property type="nucleotide sequence ID" value="NZ_CP061800.1"/>
</dbReference>
<feature type="domain" description="4Fe-4S ferredoxin-type" evidence="4">
    <location>
        <begin position="38"/>
        <end position="67"/>
    </location>
</feature>
<keyword evidence="3" id="KW-0411">Iron-sulfur</keyword>
<keyword evidence="1" id="KW-0479">Metal-binding</keyword>
<dbReference type="InterPro" id="IPR017900">
    <property type="entry name" value="4Fe4S_Fe_S_CS"/>
</dbReference>
<dbReference type="GO" id="GO:0046872">
    <property type="term" value="F:metal ion binding"/>
    <property type="evidence" value="ECO:0007669"/>
    <property type="project" value="UniProtKB-KW"/>
</dbReference>
<accession>A0A975BKL6</accession>
<evidence type="ECO:0000259" key="4">
    <source>
        <dbReference type="PROSITE" id="PS51379"/>
    </source>
</evidence>
<dbReference type="KEGG" id="dmm:dnm_032560"/>
<reference evidence="5" key="1">
    <citation type="journal article" date="2021" name="Microb. Physiol.">
        <title>Proteogenomic Insights into the Physiology of Marine, Sulfate-Reducing, Filamentous Desulfonema limicola and Desulfonema magnum.</title>
        <authorList>
            <person name="Schnaars V."/>
            <person name="Wohlbrand L."/>
            <person name="Scheve S."/>
            <person name="Hinrichs C."/>
            <person name="Reinhardt R."/>
            <person name="Rabus R."/>
        </authorList>
    </citation>
    <scope>NUCLEOTIDE SEQUENCE</scope>
    <source>
        <strain evidence="5">4be13</strain>
    </source>
</reference>
<proteinExistence type="predicted"/>
<sequence>MGKVKLKEHIINREWCKGCGICVHFCPKNVLELDETDKGVAVRPEDCICCKLCELRCPDLAIEVLTETETSALVKSEEAAEV</sequence>
<dbReference type="InterPro" id="IPR017896">
    <property type="entry name" value="4Fe4S_Fe-S-bd"/>
</dbReference>
<name>A0A975BKL6_9BACT</name>
<dbReference type="PROSITE" id="PS51379">
    <property type="entry name" value="4FE4S_FER_2"/>
    <property type="match status" value="2"/>
</dbReference>
<protein>
    <submittedName>
        <fullName evidence="5">4Fe-4S dicluster domain-containing protein</fullName>
    </submittedName>
</protein>
<dbReference type="PROSITE" id="PS00198">
    <property type="entry name" value="4FE4S_FER_1"/>
    <property type="match status" value="2"/>
</dbReference>
<evidence type="ECO:0000313" key="5">
    <source>
        <dbReference type="EMBL" id="QTA87226.1"/>
    </source>
</evidence>
<dbReference type="Proteomes" id="UP000663722">
    <property type="component" value="Chromosome"/>
</dbReference>
<dbReference type="GO" id="GO:0051536">
    <property type="term" value="F:iron-sulfur cluster binding"/>
    <property type="evidence" value="ECO:0007669"/>
    <property type="project" value="UniProtKB-KW"/>
</dbReference>
<gene>
    <name evidence="5" type="ORF">dnm_032560</name>
</gene>